<dbReference type="SUPFAM" id="SSF53098">
    <property type="entry name" value="Ribonuclease H-like"/>
    <property type="match status" value="1"/>
</dbReference>
<proteinExistence type="predicted"/>
<evidence type="ECO:0000313" key="4">
    <source>
        <dbReference type="EMBL" id="KAJ9556638.1"/>
    </source>
</evidence>
<evidence type="ECO:0000256" key="2">
    <source>
        <dbReference type="ARBA" id="ARBA00022801"/>
    </source>
</evidence>
<dbReference type="Proteomes" id="UP001172457">
    <property type="component" value="Chromosome 3"/>
</dbReference>
<reference evidence="4" key="1">
    <citation type="submission" date="2023-03" db="EMBL/GenBank/DDBJ databases">
        <title>Chromosome-scale reference genome and RAD-based genetic map of yellow starthistle (Centaurea solstitialis) reveal putative structural variation and QTLs associated with invader traits.</title>
        <authorList>
            <person name="Reatini B."/>
            <person name="Cang F.A."/>
            <person name="Jiang Q."/>
            <person name="Mckibben M.T.W."/>
            <person name="Barker M.S."/>
            <person name="Rieseberg L.H."/>
            <person name="Dlugosch K.M."/>
        </authorList>
    </citation>
    <scope>NUCLEOTIDE SEQUENCE</scope>
    <source>
        <strain evidence="4">CAN-66</strain>
        <tissue evidence="4">Leaf</tissue>
    </source>
</reference>
<keyword evidence="2" id="KW-0378">Hydrolase</keyword>
<dbReference type="InterPro" id="IPR001584">
    <property type="entry name" value="Integrase_cat-core"/>
</dbReference>
<dbReference type="InterPro" id="IPR039537">
    <property type="entry name" value="Retrotran_Ty1/copia-like"/>
</dbReference>
<dbReference type="InterPro" id="IPR012337">
    <property type="entry name" value="RNaseH-like_sf"/>
</dbReference>
<dbReference type="PANTHER" id="PTHR42648">
    <property type="entry name" value="TRANSPOSASE, PUTATIVE-RELATED"/>
    <property type="match status" value="1"/>
</dbReference>
<dbReference type="GO" id="GO:0015074">
    <property type="term" value="P:DNA integration"/>
    <property type="evidence" value="ECO:0007669"/>
    <property type="project" value="InterPro"/>
</dbReference>
<comment type="caution">
    <text evidence="4">The sequence shown here is derived from an EMBL/GenBank/DDBJ whole genome shotgun (WGS) entry which is preliminary data.</text>
</comment>
<gene>
    <name evidence="4" type="ORF">OSB04_011252</name>
</gene>
<dbReference type="AlphaFoldDB" id="A0AA38TGM4"/>
<feature type="domain" description="Integrase catalytic" evidence="3">
    <location>
        <begin position="90"/>
        <end position="248"/>
    </location>
</feature>
<dbReference type="EMBL" id="JARYMX010000003">
    <property type="protein sequence ID" value="KAJ9556638.1"/>
    <property type="molecule type" value="Genomic_DNA"/>
</dbReference>
<dbReference type="InterPro" id="IPR036397">
    <property type="entry name" value="RNaseH_sf"/>
</dbReference>
<keyword evidence="1" id="KW-0479">Metal-binding</keyword>
<dbReference type="PANTHER" id="PTHR42648:SF30">
    <property type="entry name" value="RIBONUCLEASE H-LIKE DOMAIN, GAG-PRE-INTEGRASE DOMAIN PROTEIN-RELATED"/>
    <property type="match status" value="1"/>
</dbReference>
<evidence type="ECO:0000313" key="5">
    <source>
        <dbReference type="Proteomes" id="UP001172457"/>
    </source>
</evidence>
<protein>
    <recommendedName>
        <fullName evidence="3">Integrase catalytic domain-containing protein</fullName>
    </recommendedName>
</protein>
<dbReference type="SUPFAM" id="SSF56672">
    <property type="entry name" value="DNA/RNA polymerases"/>
    <property type="match status" value="1"/>
</dbReference>
<evidence type="ECO:0000256" key="1">
    <source>
        <dbReference type="ARBA" id="ARBA00022723"/>
    </source>
</evidence>
<dbReference type="GO" id="GO:0046872">
    <property type="term" value="F:metal ion binding"/>
    <property type="evidence" value="ECO:0007669"/>
    <property type="project" value="UniProtKB-KW"/>
</dbReference>
<evidence type="ECO:0000259" key="3">
    <source>
        <dbReference type="PROSITE" id="PS50994"/>
    </source>
</evidence>
<dbReference type="GO" id="GO:0003676">
    <property type="term" value="F:nucleic acid binding"/>
    <property type="evidence" value="ECO:0007669"/>
    <property type="project" value="InterPro"/>
</dbReference>
<dbReference type="GO" id="GO:0016787">
    <property type="term" value="F:hydrolase activity"/>
    <property type="evidence" value="ECO:0007669"/>
    <property type="project" value="UniProtKB-KW"/>
</dbReference>
<dbReference type="InterPro" id="IPR043502">
    <property type="entry name" value="DNA/RNA_pol_sf"/>
</dbReference>
<dbReference type="PROSITE" id="PS50994">
    <property type="entry name" value="INTEGRASE"/>
    <property type="match status" value="1"/>
</dbReference>
<name>A0AA38TGM4_9ASTR</name>
<sequence>MELTSGQTLSRQNSLSHIYPLTYPVSSPTALASTFQDVWHDRLGHSGAPFFDFLASCKIIPCNKHAKTLVCNSCQLSKHKRLPSFTSQSITILPFDIVHCDLWTSHVLSKAGYKYYVVLVDDFTQYTWVFPLKFKSETFAKFTQFHKYIKTQFHTSIKGEFDNHNFKSFAHSQGLQFRFSCPHASQQNGKSKRMIRRLNKIILTLLTHASLLPNFWVEALHTACYLHNILPTNLLKFQTPASALYLRQPSYFHFRVLVPSLPDTDVIRCMWLFLLKFNSQGTLQRYKARLVINGKNQQIGIDCDETFSPVVKPTTIRTILSFAVSRGWPIHQLDVKNAFLHATYRRQLTKSLYGLKQIGLLLLFKSVDSAVPLVTLLCSSSPKANKHQAYLLLYVDDIILTALDTQFLQHIITMLSKEFSKADLASGILSRANMFDCKPSTTPIDTASKFSSTQCQLLPNGTLYRQLVGALQYLTFTRPDLTYDVQQICLFMNAPRDTHFQFMKRVLRYLKGTLSYRLSISPFKSHRFTAYSDADWGDASIPKDLHQVIVSSLAQTSYLGLPKRKPTIS</sequence>
<accession>A0AA38TGM4</accession>
<dbReference type="Pfam" id="PF13976">
    <property type="entry name" value="gag_pre-integrs"/>
    <property type="match status" value="1"/>
</dbReference>
<dbReference type="Gene3D" id="3.30.420.10">
    <property type="entry name" value="Ribonuclease H-like superfamily/Ribonuclease H"/>
    <property type="match status" value="1"/>
</dbReference>
<dbReference type="Pfam" id="PF07727">
    <property type="entry name" value="RVT_2"/>
    <property type="match status" value="1"/>
</dbReference>
<dbReference type="InterPro" id="IPR025724">
    <property type="entry name" value="GAG-pre-integrase_dom"/>
</dbReference>
<keyword evidence="5" id="KW-1185">Reference proteome</keyword>
<organism evidence="4 5">
    <name type="scientific">Centaurea solstitialis</name>
    <name type="common">yellow star-thistle</name>
    <dbReference type="NCBI Taxonomy" id="347529"/>
    <lineage>
        <taxon>Eukaryota</taxon>
        <taxon>Viridiplantae</taxon>
        <taxon>Streptophyta</taxon>
        <taxon>Embryophyta</taxon>
        <taxon>Tracheophyta</taxon>
        <taxon>Spermatophyta</taxon>
        <taxon>Magnoliopsida</taxon>
        <taxon>eudicotyledons</taxon>
        <taxon>Gunneridae</taxon>
        <taxon>Pentapetalae</taxon>
        <taxon>asterids</taxon>
        <taxon>campanulids</taxon>
        <taxon>Asterales</taxon>
        <taxon>Asteraceae</taxon>
        <taxon>Carduoideae</taxon>
        <taxon>Cardueae</taxon>
        <taxon>Centaureinae</taxon>
        <taxon>Centaurea</taxon>
    </lineage>
</organism>
<dbReference type="InterPro" id="IPR013103">
    <property type="entry name" value="RVT_2"/>
</dbReference>